<keyword evidence="2" id="KW-0677">Repeat</keyword>
<dbReference type="OrthoDB" id="2339349at2"/>
<dbReference type="EMBL" id="FNID01000037">
    <property type="protein sequence ID" value="SDN87700.1"/>
    <property type="molecule type" value="Genomic_DNA"/>
</dbReference>
<gene>
    <name evidence="4" type="ORF">SAMN05192585_1375</name>
</gene>
<dbReference type="AlphaFoldDB" id="A0A1H0EZ92"/>
<evidence type="ECO:0000256" key="1">
    <source>
        <dbReference type="ARBA" id="ARBA00022614"/>
    </source>
</evidence>
<dbReference type="InterPro" id="IPR025875">
    <property type="entry name" value="Leu-rich_rpt_4"/>
</dbReference>
<evidence type="ECO:0000256" key="3">
    <source>
        <dbReference type="SAM" id="SignalP"/>
    </source>
</evidence>
<proteinExistence type="predicted"/>
<reference evidence="4 5" key="1">
    <citation type="submission" date="2016-10" db="EMBL/GenBank/DDBJ databases">
        <authorList>
            <person name="de Groot N.N."/>
        </authorList>
    </citation>
    <scope>NUCLEOTIDE SEQUENCE [LARGE SCALE GENOMIC DNA]</scope>
    <source>
        <strain evidence="4 5">CGMCC 1.5012</strain>
    </source>
</reference>
<dbReference type="InterPro" id="IPR001611">
    <property type="entry name" value="Leu-rich_rpt"/>
</dbReference>
<name>A0A1H0EZ92_9FIRM</name>
<dbReference type="InterPro" id="IPR032675">
    <property type="entry name" value="LRR_dom_sf"/>
</dbReference>
<dbReference type="Proteomes" id="UP000199182">
    <property type="component" value="Unassembled WGS sequence"/>
</dbReference>
<accession>A0A1H0EZ92</accession>
<dbReference type="PANTHER" id="PTHR46652:SF3">
    <property type="entry name" value="LEUCINE-RICH REPEAT-CONTAINING PROTEIN 9"/>
    <property type="match status" value="1"/>
</dbReference>
<dbReference type="RefSeq" id="WP_092642568.1">
    <property type="nucleotide sequence ID" value="NZ_FNID01000037.1"/>
</dbReference>
<dbReference type="Pfam" id="PF12799">
    <property type="entry name" value="LRR_4"/>
    <property type="match status" value="1"/>
</dbReference>
<organism evidence="4 5">
    <name type="scientific">Acetanaerobacterium elongatum</name>
    <dbReference type="NCBI Taxonomy" id="258515"/>
    <lineage>
        <taxon>Bacteria</taxon>
        <taxon>Bacillati</taxon>
        <taxon>Bacillota</taxon>
        <taxon>Clostridia</taxon>
        <taxon>Eubacteriales</taxon>
        <taxon>Oscillospiraceae</taxon>
        <taxon>Acetanaerobacterium</taxon>
    </lineage>
</organism>
<dbReference type="Gene3D" id="3.80.10.10">
    <property type="entry name" value="Ribonuclease Inhibitor"/>
    <property type="match status" value="1"/>
</dbReference>
<dbReference type="InterPro" id="IPR050836">
    <property type="entry name" value="SDS22/Internalin_LRR"/>
</dbReference>
<sequence>MKRVWCIASAFLLLLSTAACAAPAGNTNIELNSSKLASQVSEAKPASEAPKVIVFSDAALEAKTRLVMNKPVGDITLAEAAEVTSLDLSNKDFDDANSKNGGIKSIDDLQYFTGLTELSIAFNNVSDLSPISKLTNLNTLDISGTIVEELSPLIDLKSMRCLIFCWLHGDNDVPKGIGSLDALSGMENLEKIDAKNAGITDVSGLTDLPKLWEVQLNDNQITDVSPLANISTLKTLLLKGNPVTDFSSLKEIYIKLKAKDFELK</sequence>
<keyword evidence="1" id="KW-0433">Leucine-rich repeat</keyword>
<dbReference type="PROSITE" id="PS51450">
    <property type="entry name" value="LRR"/>
    <property type="match status" value="1"/>
</dbReference>
<keyword evidence="5" id="KW-1185">Reference proteome</keyword>
<evidence type="ECO:0000313" key="4">
    <source>
        <dbReference type="EMBL" id="SDN87700.1"/>
    </source>
</evidence>
<feature type="chain" id="PRO_5011684474" evidence="3">
    <location>
        <begin position="22"/>
        <end position="264"/>
    </location>
</feature>
<feature type="signal peptide" evidence="3">
    <location>
        <begin position="1"/>
        <end position="21"/>
    </location>
</feature>
<keyword evidence="3" id="KW-0732">Signal</keyword>
<protein>
    <submittedName>
        <fullName evidence="4">Leucine Rich repeat-containing protein</fullName>
    </submittedName>
</protein>
<dbReference type="PROSITE" id="PS51257">
    <property type="entry name" value="PROKAR_LIPOPROTEIN"/>
    <property type="match status" value="1"/>
</dbReference>
<dbReference type="PANTHER" id="PTHR46652">
    <property type="entry name" value="LEUCINE-RICH REPEAT AND IQ DOMAIN-CONTAINING PROTEIN 1-RELATED"/>
    <property type="match status" value="1"/>
</dbReference>
<evidence type="ECO:0000256" key="2">
    <source>
        <dbReference type="ARBA" id="ARBA00022737"/>
    </source>
</evidence>
<dbReference type="STRING" id="258515.SAMN05192585_1375"/>
<evidence type="ECO:0000313" key="5">
    <source>
        <dbReference type="Proteomes" id="UP000199182"/>
    </source>
</evidence>
<dbReference type="SUPFAM" id="SSF52058">
    <property type="entry name" value="L domain-like"/>
    <property type="match status" value="1"/>
</dbReference>